<dbReference type="Pfam" id="PF01531">
    <property type="entry name" value="Glyco_transf_11"/>
    <property type="match status" value="1"/>
</dbReference>
<dbReference type="UniPathway" id="UPA00378"/>
<keyword evidence="3" id="KW-1133">Transmembrane helix</keyword>
<keyword evidence="3" id="KW-0472">Membrane</keyword>
<dbReference type="PANTHER" id="PTHR11927:SF9">
    <property type="entry name" value="L-FUCOSYLTRANSFERASE"/>
    <property type="match status" value="1"/>
</dbReference>
<feature type="transmembrane region" description="Helical" evidence="3">
    <location>
        <begin position="12"/>
        <end position="33"/>
    </location>
</feature>
<keyword evidence="3" id="KW-0325">Glycoprotein</keyword>
<name>A0A816C1K9_9BILA</name>
<gene>
    <name evidence="5" type="ORF">BYL167_LOCUS37424</name>
    <name evidence="4" type="ORF">CJN711_LOCUS37594</name>
</gene>
<dbReference type="InterPro" id="IPR002516">
    <property type="entry name" value="Glyco_trans_11"/>
</dbReference>
<dbReference type="GO" id="GO:0008107">
    <property type="term" value="F:galactoside 2-alpha-L-fucosyltransferase activity"/>
    <property type="evidence" value="ECO:0007669"/>
    <property type="project" value="InterPro"/>
</dbReference>
<evidence type="ECO:0000313" key="4">
    <source>
        <dbReference type="EMBL" id="CAF1618811.1"/>
    </source>
</evidence>
<dbReference type="CDD" id="cd11301">
    <property type="entry name" value="Fut1_Fut2_like"/>
    <property type="match status" value="1"/>
</dbReference>
<comment type="similarity">
    <text evidence="3">Belongs to the glycosyltransferase 11 family.</text>
</comment>
<dbReference type="EC" id="2.4.1.-" evidence="3"/>
<organism evidence="4 6">
    <name type="scientific">Rotaria magnacalcarata</name>
    <dbReference type="NCBI Taxonomy" id="392030"/>
    <lineage>
        <taxon>Eukaryota</taxon>
        <taxon>Metazoa</taxon>
        <taxon>Spiralia</taxon>
        <taxon>Gnathifera</taxon>
        <taxon>Rotifera</taxon>
        <taxon>Eurotatoria</taxon>
        <taxon>Bdelloidea</taxon>
        <taxon>Philodinida</taxon>
        <taxon>Philodinidae</taxon>
        <taxon>Rotaria</taxon>
    </lineage>
</organism>
<dbReference type="GO" id="GO:0032580">
    <property type="term" value="C:Golgi cisterna membrane"/>
    <property type="evidence" value="ECO:0007669"/>
    <property type="project" value="UniProtKB-SubCell"/>
</dbReference>
<dbReference type="EMBL" id="CAJOBH010084690">
    <property type="protein sequence ID" value="CAF4534041.1"/>
    <property type="molecule type" value="Genomic_DNA"/>
</dbReference>
<evidence type="ECO:0000256" key="1">
    <source>
        <dbReference type="ARBA" id="ARBA00022676"/>
    </source>
</evidence>
<keyword evidence="3" id="KW-0333">Golgi apparatus</keyword>
<comment type="caution">
    <text evidence="4">The sequence shown here is derived from an EMBL/GenBank/DDBJ whole genome shotgun (WGS) entry which is preliminary data.</text>
</comment>
<reference evidence="4" key="1">
    <citation type="submission" date="2021-02" db="EMBL/GenBank/DDBJ databases">
        <authorList>
            <person name="Nowell W R."/>
        </authorList>
    </citation>
    <scope>NUCLEOTIDE SEQUENCE</scope>
</reference>
<accession>A0A816C1K9</accession>
<dbReference type="AlphaFoldDB" id="A0A816C1K9"/>
<dbReference type="Gene3D" id="3.40.50.11350">
    <property type="match status" value="1"/>
</dbReference>
<comment type="subcellular location">
    <subcellularLocation>
        <location evidence="3">Golgi apparatus</location>
        <location evidence="3">Golgi stack membrane</location>
        <topology evidence="3">Single-pass type II membrane protein</topology>
    </subcellularLocation>
</comment>
<dbReference type="Proteomes" id="UP000663855">
    <property type="component" value="Unassembled WGS sequence"/>
</dbReference>
<protein>
    <recommendedName>
        <fullName evidence="3">L-Fucosyltransferase</fullName>
        <ecNumber evidence="3">2.4.1.-</ecNumber>
    </recommendedName>
</protein>
<comment type="pathway">
    <text evidence="3">Protein modification; protein glycosylation.</text>
</comment>
<keyword evidence="2 3" id="KW-0808">Transferase</keyword>
<keyword evidence="1 3" id="KW-0328">Glycosyltransferase</keyword>
<evidence type="ECO:0000256" key="3">
    <source>
        <dbReference type="RuleBase" id="RU363129"/>
    </source>
</evidence>
<keyword evidence="3" id="KW-0735">Signal-anchor</keyword>
<sequence length="372" mass="43378">MVLLQKTKFPSTIYYRLGILFIIAIAIAVTMHIQKQNPFTYSFLVNSKKQSNLTQSIRQTRNTACIVYLEHISGRLGNKLFMVASAYGLARLHSCHLYLTPAIINEMKLVFIFDLSPVLISTNMLNSIINNTATPITTTMKSVGCQYIPELKRPNAISLGHIFELRGYWQSYLHFHKHSYELQNRIFVAKQLVIEKVSKLFINIYEQQFKFKPQFSLNNHQLFKKQLSESKWTTWIGIHVRRSDFVHLNFSSSEQYLYFAVKYYRKRYPNASFIVASDDKRYCKNLFHNQTNVFITPESFSEGDDLIALSFCQHSIITGGTFGWWAAYLANGYVIHDKVYPSGCVRREHYYPPWFLIDGYVRAYQNSANILR</sequence>
<evidence type="ECO:0000256" key="2">
    <source>
        <dbReference type="ARBA" id="ARBA00022679"/>
    </source>
</evidence>
<keyword evidence="3" id="KW-0812">Transmembrane</keyword>
<dbReference type="PANTHER" id="PTHR11927">
    <property type="entry name" value="GALACTOSIDE 2-L-FUCOSYLTRANSFERASE"/>
    <property type="match status" value="1"/>
</dbReference>
<proteinExistence type="inferred from homology"/>
<evidence type="ECO:0000313" key="5">
    <source>
        <dbReference type="EMBL" id="CAF4534041.1"/>
    </source>
</evidence>
<dbReference type="Proteomes" id="UP000681967">
    <property type="component" value="Unassembled WGS sequence"/>
</dbReference>
<dbReference type="GO" id="GO:0005975">
    <property type="term" value="P:carbohydrate metabolic process"/>
    <property type="evidence" value="ECO:0007669"/>
    <property type="project" value="InterPro"/>
</dbReference>
<dbReference type="EMBL" id="CAJNOV010018332">
    <property type="protein sequence ID" value="CAF1618811.1"/>
    <property type="molecule type" value="Genomic_DNA"/>
</dbReference>
<evidence type="ECO:0000313" key="6">
    <source>
        <dbReference type="Proteomes" id="UP000663855"/>
    </source>
</evidence>